<dbReference type="EMBL" id="QGMZ01000010">
    <property type="protein sequence ID" value="PWR75440.1"/>
    <property type="molecule type" value="Genomic_DNA"/>
</dbReference>
<dbReference type="Gene3D" id="1.20.120.1530">
    <property type="match status" value="1"/>
</dbReference>
<dbReference type="PROSITE" id="PS50885">
    <property type="entry name" value="HAMP"/>
    <property type="match status" value="1"/>
</dbReference>
<keyword evidence="5" id="KW-0812">Transmembrane</keyword>
<reference evidence="8 9" key="1">
    <citation type="submission" date="2018-05" db="EMBL/GenBank/DDBJ databases">
        <title>Draft genome of Methanospirillum stamsii Pt1.</title>
        <authorList>
            <person name="Dueholm M.S."/>
            <person name="Nielsen P.H."/>
            <person name="Bakmann L.F."/>
            <person name="Otzen D.E."/>
        </authorList>
    </citation>
    <scope>NUCLEOTIDE SEQUENCE [LARGE SCALE GENOMIC DNA]</scope>
    <source>
        <strain evidence="8 9">Pt1</strain>
    </source>
</reference>
<evidence type="ECO:0000259" key="7">
    <source>
        <dbReference type="PROSITE" id="PS50885"/>
    </source>
</evidence>
<evidence type="ECO:0000256" key="5">
    <source>
        <dbReference type="SAM" id="Phobius"/>
    </source>
</evidence>
<dbReference type="CDD" id="cd11386">
    <property type="entry name" value="MCP_signal"/>
    <property type="match status" value="1"/>
</dbReference>
<dbReference type="SMART" id="SM00283">
    <property type="entry name" value="MA"/>
    <property type="match status" value="1"/>
</dbReference>
<comment type="caution">
    <text evidence="8">The sequence shown here is derived from an EMBL/GenBank/DDBJ whole genome shotgun (WGS) entry which is preliminary data.</text>
</comment>
<feature type="domain" description="Methyl-accepting transducer" evidence="6">
    <location>
        <begin position="563"/>
        <end position="799"/>
    </location>
</feature>
<dbReference type="Proteomes" id="UP000245934">
    <property type="component" value="Unassembled WGS sequence"/>
</dbReference>
<dbReference type="GO" id="GO:0007165">
    <property type="term" value="P:signal transduction"/>
    <property type="evidence" value="ECO:0007669"/>
    <property type="project" value="UniProtKB-KW"/>
</dbReference>
<dbReference type="GO" id="GO:0016020">
    <property type="term" value="C:membrane"/>
    <property type="evidence" value="ECO:0007669"/>
    <property type="project" value="InterPro"/>
</dbReference>
<dbReference type="Pfam" id="PF18947">
    <property type="entry name" value="HAMP_2"/>
    <property type="match status" value="1"/>
</dbReference>
<dbReference type="PANTHER" id="PTHR32089">
    <property type="entry name" value="METHYL-ACCEPTING CHEMOTAXIS PROTEIN MCPB"/>
    <property type="match status" value="1"/>
</dbReference>
<dbReference type="Pfam" id="PF22673">
    <property type="entry name" value="MCP-like_PDC_1"/>
    <property type="match status" value="1"/>
</dbReference>
<feature type="transmembrane region" description="Helical" evidence="5">
    <location>
        <begin position="338"/>
        <end position="359"/>
    </location>
</feature>
<dbReference type="Gene3D" id="6.10.340.10">
    <property type="match status" value="1"/>
</dbReference>
<sequence length="850" mass="91051">MFSSSLLSLIDDIMIHLSFRSIRHEILFFGAIALIIVSVAIIAYASISLYGTSVEGSLNTVKAISSEKSTQLKEIFDEAFVIDRTLANSVIGAVETGNKPAREEFQGMILGMMRAYPDYNGLYIVLEPDVWEGKDSAFSGKPGTDDSGRFMAYYSRDAAGNPLLDKVYSYNAGEEGSDYYQVPKTTGKEYITQPFPWEIQGRKILLSSVVVPIMVNNGFFGISGVDVPLDKVQDLANALDEYQDSGKVYFVSYDGIVTGATGYPDSVGKPLADADIPLSDDAETIIKDIQAGRNDVTEHNGQFIAYSQINTGNSGQPWSVIFTVPVDVATAKARMNTIILILIGSFFTFIGLIILYLAAKGISRPIEWISNHADNIAEGELGEEITITRRDEIGILADSFRRMLSSLQGKALAADGIAAGDLLVDIPVASERDMLGKSMVTMRDTISQMSNTVRDISRQAAAGDLKVRGETGQFKGEYREIIGGVNETLDAVIRPINEAMNLAGIYASGNYTARFDPLIPVSGDFLTFRDALDKIGEQTAASVQKVKVQMESVAGSIEETTASMEEVTAGSSKLAQSSNEVSSLAETSLFGVSQILRAMNDLSNTISHVAEMTDKVASVSHSTDLLSTKGAELAHQAEQGMQNITTSIGESSRMMNEMSEQMDHIGQIVKLISEIADQTNLLALNAAIEAARAGDAGRGFAVVADEVKALAVESQQSAEKISTIIQTLQRQSENAAGAMNRSSTEVSDGNKAVTATLNVFSDIVTHIQEISENTSAVASAAEEQAAAVQEITASVHELETQVTKTAEEAVSSAAATEETSAALDQISQSISEVGAATDLINHEMGKFVIS</sequence>
<organism evidence="8 9">
    <name type="scientific">Methanospirillum stamsii</name>
    <dbReference type="NCBI Taxonomy" id="1277351"/>
    <lineage>
        <taxon>Archaea</taxon>
        <taxon>Methanobacteriati</taxon>
        <taxon>Methanobacteriota</taxon>
        <taxon>Stenosarchaea group</taxon>
        <taxon>Methanomicrobia</taxon>
        <taxon>Methanomicrobiales</taxon>
        <taxon>Methanospirillaceae</taxon>
        <taxon>Methanospirillum</taxon>
    </lineage>
</organism>
<name>A0A2V2N9N1_9EURY</name>
<evidence type="ECO:0000256" key="3">
    <source>
        <dbReference type="PROSITE-ProRule" id="PRU00284"/>
    </source>
</evidence>
<feature type="domain" description="HAMP" evidence="7">
    <location>
        <begin position="360"/>
        <end position="412"/>
    </location>
</feature>
<evidence type="ECO:0000259" key="6">
    <source>
        <dbReference type="PROSITE" id="PS50111"/>
    </source>
</evidence>
<evidence type="ECO:0000313" key="9">
    <source>
        <dbReference type="Proteomes" id="UP000245934"/>
    </source>
</evidence>
<dbReference type="CDD" id="cd06225">
    <property type="entry name" value="HAMP"/>
    <property type="match status" value="1"/>
</dbReference>
<dbReference type="CDD" id="cd12913">
    <property type="entry name" value="PDC1_MCP_like"/>
    <property type="match status" value="1"/>
</dbReference>
<protein>
    <recommendedName>
        <fullName evidence="10">Methyl-accepting chemotaxis protein</fullName>
    </recommendedName>
</protein>
<feature type="coiled-coil region" evidence="4">
    <location>
        <begin position="781"/>
        <end position="808"/>
    </location>
</feature>
<evidence type="ECO:0000313" key="8">
    <source>
        <dbReference type="EMBL" id="PWR75440.1"/>
    </source>
</evidence>
<proteinExistence type="inferred from homology"/>
<dbReference type="Gene3D" id="3.30.450.20">
    <property type="entry name" value="PAS domain"/>
    <property type="match status" value="2"/>
</dbReference>
<dbReference type="Pfam" id="PF00015">
    <property type="entry name" value="MCPsignal"/>
    <property type="match status" value="1"/>
</dbReference>
<dbReference type="PANTHER" id="PTHR32089:SF112">
    <property type="entry name" value="LYSOZYME-LIKE PROTEIN-RELATED"/>
    <property type="match status" value="1"/>
</dbReference>
<dbReference type="SUPFAM" id="SSF58104">
    <property type="entry name" value="Methyl-accepting chemotaxis protein (MCP) signaling domain"/>
    <property type="match status" value="2"/>
</dbReference>
<dbReference type="AlphaFoldDB" id="A0A2V2N9N1"/>
<dbReference type="PROSITE" id="PS50111">
    <property type="entry name" value="CHEMOTAXIS_TRANSDUC_2"/>
    <property type="match status" value="1"/>
</dbReference>
<dbReference type="Pfam" id="PF00672">
    <property type="entry name" value="HAMP"/>
    <property type="match status" value="1"/>
</dbReference>
<evidence type="ECO:0000256" key="1">
    <source>
        <dbReference type="ARBA" id="ARBA00023224"/>
    </source>
</evidence>
<accession>A0A2V2N9N1</accession>
<gene>
    <name evidence="8" type="ORF">DLD82_04720</name>
</gene>
<evidence type="ECO:0000256" key="2">
    <source>
        <dbReference type="ARBA" id="ARBA00029447"/>
    </source>
</evidence>
<keyword evidence="9" id="KW-1185">Reference proteome</keyword>
<keyword evidence="4" id="KW-0175">Coiled coil</keyword>
<comment type="similarity">
    <text evidence="2">Belongs to the methyl-accepting chemotaxis (MCP) protein family.</text>
</comment>
<dbReference type="InterPro" id="IPR003660">
    <property type="entry name" value="HAMP_dom"/>
</dbReference>
<keyword evidence="1 3" id="KW-0807">Transducer</keyword>
<evidence type="ECO:0008006" key="10">
    <source>
        <dbReference type="Google" id="ProtNLM"/>
    </source>
</evidence>
<feature type="transmembrane region" description="Helical" evidence="5">
    <location>
        <begin position="26"/>
        <end position="47"/>
    </location>
</feature>
<dbReference type="InterPro" id="IPR004089">
    <property type="entry name" value="MCPsignal_dom"/>
</dbReference>
<keyword evidence="5" id="KW-0472">Membrane</keyword>
<dbReference type="SMART" id="SM00304">
    <property type="entry name" value="HAMP"/>
    <property type="match status" value="2"/>
</dbReference>
<dbReference type="SUPFAM" id="SSF158472">
    <property type="entry name" value="HAMP domain-like"/>
    <property type="match status" value="1"/>
</dbReference>
<keyword evidence="5" id="KW-1133">Transmembrane helix</keyword>
<dbReference type="Gene3D" id="1.10.287.950">
    <property type="entry name" value="Methyl-accepting chemotaxis protein"/>
    <property type="match status" value="1"/>
</dbReference>
<evidence type="ECO:0000256" key="4">
    <source>
        <dbReference type="SAM" id="Coils"/>
    </source>
</evidence>